<gene>
    <name evidence="6" type="ORF">CAOG_007171</name>
</gene>
<feature type="domain" description="EF-hand" evidence="3">
    <location>
        <begin position="455"/>
        <end position="490"/>
    </location>
</feature>
<feature type="domain" description="USP" evidence="4">
    <location>
        <begin position="1236"/>
        <end position="2090"/>
    </location>
</feature>
<dbReference type="InParanoid" id="A0A0D2X4Z6"/>
<dbReference type="RefSeq" id="XP_004343895.1">
    <property type="nucleotide sequence ID" value="XM_004343845.2"/>
</dbReference>
<feature type="region of interest" description="Disordered" evidence="2">
    <location>
        <begin position="952"/>
        <end position="971"/>
    </location>
</feature>
<dbReference type="PhylomeDB" id="A0A0D2X4Z6"/>
<proteinExistence type="predicted"/>
<dbReference type="CDD" id="cd00051">
    <property type="entry name" value="EFh"/>
    <property type="match status" value="1"/>
</dbReference>
<dbReference type="GO" id="GO:0005794">
    <property type="term" value="C:Golgi apparatus"/>
    <property type="evidence" value="ECO:0007669"/>
    <property type="project" value="TreeGrafter"/>
</dbReference>
<dbReference type="SUPFAM" id="SSF143791">
    <property type="entry name" value="DUSP-like"/>
    <property type="match status" value="1"/>
</dbReference>
<dbReference type="eggNOG" id="KOG1870">
    <property type="taxonomic scope" value="Eukaryota"/>
</dbReference>
<feature type="domain" description="EF-hand" evidence="3">
    <location>
        <begin position="625"/>
        <end position="660"/>
    </location>
</feature>
<dbReference type="STRING" id="595528.A0A0D2X4Z6"/>
<dbReference type="InterPro" id="IPR035927">
    <property type="entry name" value="DUSP-like_sf"/>
</dbReference>
<evidence type="ECO:0000313" key="6">
    <source>
        <dbReference type="EMBL" id="KJE96924.1"/>
    </source>
</evidence>
<accession>A0A0D2X4Z6</accession>
<dbReference type="SUPFAM" id="SSF54001">
    <property type="entry name" value="Cysteine proteinases"/>
    <property type="match status" value="1"/>
</dbReference>
<feature type="region of interest" description="Disordered" evidence="2">
    <location>
        <begin position="1033"/>
        <end position="1126"/>
    </location>
</feature>
<feature type="region of interest" description="Disordered" evidence="2">
    <location>
        <begin position="378"/>
        <end position="402"/>
    </location>
</feature>
<dbReference type="PANTHER" id="PTHR21646">
    <property type="entry name" value="UBIQUITIN CARBOXYL-TERMINAL HYDROLASE"/>
    <property type="match status" value="1"/>
</dbReference>
<evidence type="ECO:0000256" key="1">
    <source>
        <dbReference type="ARBA" id="ARBA00022837"/>
    </source>
</evidence>
<feature type="compositionally biased region" description="Polar residues" evidence="2">
    <location>
        <begin position="306"/>
        <end position="328"/>
    </location>
</feature>
<feature type="region of interest" description="Disordered" evidence="2">
    <location>
        <begin position="576"/>
        <end position="615"/>
    </location>
</feature>
<dbReference type="PROSITE" id="PS50222">
    <property type="entry name" value="EF_HAND_2"/>
    <property type="match status" value="3"/>
</dbReference>
<feature type="compositionally biased region" description="Polar residues" evidence="2">
    <location>
        <begin position="1967"/>
        <end position="1981"/>
    </location>
</feature>
<feature type="region of interest" description="Disordered" evidence="2">
    <location>
        <begin position="1587"/>
        <end position="1637"/>
    </location>
</feature>
<dbReference type="PROSITE" id="PS51283">
    <property type="entry name" value="DUSP"/>
    <property type="match status" value="1"/>
</dbReference>
<feature type="region of interest" description="Disordered" evidence="2">
    <location>
        <begin position="1528"/>
        <end position="1560"/>
    </location>
</feature>
<dbReference type="GO" id="GO:0016579">
    <property type="term" value="P:protein deubiquitination"/>
    <property type="evidence" value="ECO:0007669"/>
    <property type="project" value="InterPro"/>
</dbReference>
<feature type="compositionally biased region" description="Low complexity" evidence="2">
    <location>
        <begin position="1201"/>
        <end position="1228"/>
    </location>
</feature>
<dbReference type="OrthoDB" id="265776at2759"/>
<dbReference type="Pfam" id="PF00443">
    <property type="entry name" value="UCH"/>
    <property type="match status" value="1"/>
</dbReference>
<dbReference type="Gene3D" id="3.30.2230.10">
    <property type="entry name" value="DUSP-like"/>
    <property type="match status" value="1"/>
</dbReference>
<feature type="compositionally biased region" description="Polar residues" evidence="2">
    <location>
        <begin position="228"/>
        <end position="240"/>
    </location>
</feature>
<evidence type="ECO:0000256" key="2">
    <source>
        <dbReference type="SAM" id="MobiDB-lite"/>
    </source>
</evidence>
<evidence type="ECO:0000259" key="3">
    <source>
        <dbReference type="PROSITE" id="PS50222"/>
    </source>
</evidence>
<dbReference type="InterPro" id="IPR050185">
    <property type="entry name" value="Ub_carboxyl-term_hydrolase"/>
</dbReference>
<feature type="compositionally biased region" description="Polar residues" evidence="2">
    <location>
        <begin position="961"/>
        <end position="970"/>
    </location>
</feature>
<dbReference type="PANTHER" id="PTHR21646:SF76">
    <property type="entry name" value="UBIQUITIN CARBOXYL-TERMINAL HYDROLASE 32"/>
    <property type="match status" value="1"/>
</dbReference>
<feature type="compositionally biased region" description="Polar residues" evidence="2">
    <location>
        <begin position="1591"/>
        <end position="1604"/>
    </location>
</feature>
<dbReference type="PROSITE" id="PS50235">
    <property type="entry name" value="USP_3"/>
    <property type="match status" value="1"/>
</dbReference>
<dbReference type="InterPro" id="IPR038765">
    <property type="entry name" value="Papain-like_cys_pep_sf"/>
</dbReference>
<feature type="region of interest" description="Disordered" evidence="2">
    <location>
        <begin position="1949"/>
        <end position="2033"/>
    </location>
</feature>
<feature type="compositionally biased region" description="Low complexity" evidence="2">
    <location>
        <begin position="1071"/>
        <end position="1080"/>
    </location>
</feature>
<dbReference type="InterPro" id="IPR006615">
    <property type="entry name" value="Pept_C19_DUSP"/>
</dbReference>
<feature type="domain" description="DUSP" evidence="5">
    <location>
        <begin position="680"/>
        <end position="908"/>
    </location>
</feature>
<feature type="domain" description="EF-hand" evidence="3">
    <location>
        <begin position="491"/>
        <end position="526"/>
    </location>
</feature>
<dbReference type="InterPro" id="IPR011992">
    <property type="entry name" value="EF-hand-dom_pair"/>
</dbReference>
<organism evidence="6 7">
    <name type="scientific">Capsaspora owczarzaki (strain ATCC 30864)</name>
    <dbReference type="NCBI Taxonomy" id="595528"/>
    <lineage>
        <taxon>Eukaryota</taxon>
        <taxon>Filasterea</taxon>
        <taxon>Capsaspora</taxon>
    </lineage>
</organism>
<dbReference type="InterPro" id="IPR028889">
    <property type="entry name" value="USP"/>
</dbReference>
<dbReference type="SMART" id="SM00695">
    <property type="entry name" value="DUSP"/>
    <property type="match status" value="1"/>
</dbReference>
<dbReference type="InterPro" id="IPR001394">
    <property type="entry name" value="Peptidase_C19_UCH"/>
</dbReference>
<feature type="compositionally biased region" description="Low complexity" evidence="2">
    <location>
        <begin position="35"/>
        <end position="59"/>
    </location>
</feature>
<feature type="region of interest" description="Disordered" evidence="2">
    <location>
        <begin position="1201"/>
        <end position="1229"/>
    </location>
</feature>
<feature type="compositionally biased region" description="Low complexity" evidence="2">
    <location>
        <begin position="803"/>
        <end position="826"/>
    </location>
</feature>
<feature type="compositionally biased region" description="Acidic residues" evidence="2">
    <location>
        <begin position="1081"/>
        <end position="1092"/>
    </location>
</feature>
<feature type="compositionally biased region" description="Low complexity" evidence="2">
    <location>
        <begin position="590"/>
        <end position="608"/>
    </location>
</feature>
<dbReference type="Proteomes" id="UP000008743">
    <property type="component" value="Unassembled WGS sequence"/>
</dbReference>
<keyword evidence="1" id="KW-0106">Calcium</keyword>
<feature type="compositionally biased region" description="Low complexity" evidence="2">
    <location>
        <begin position="1117"/>
        <end position="1126"/>
    </location>
</feature>
<feature type="region of interest" description="Disordered" evidence="2">
    <location>
        <begin position="214"/>
        <end position="336"/>
    </location>
</feature>
<reference evidence="7" key="1">
    <citation type="submission" date="2011-02" db="EMBL/GenBank/DDBJ databases">
        <title>The Genome Sequence of Capsaspora owczarzaki ATCC 30864.</title>
        <authorList>
            <person name="Russ C."/>
            <person name="Cuomo C."/>
            <person name="Burger G."/>
            <person name="Gray M.W."/>
            <person name="Holland P.W.H."/>
            <person name="King N."/>
            <person name="Lang F.B.F."/>
            <person name="Roger A.J."/>
            <person name="Ruiz-Trillo I."/>
            <person name="Young S.K."/>
            <person name="Zeng Q."/>
            <person name="Gargeya S."/>
            <person name="Alvarado L."/>
            <person name="Berlin A."/>
            <person name="Chapman S.B."/>
            <person name="Chen Z."/>
            <person name="Freedman E."/>
            <person name="Gellesch M."/>
            <person name="Goldberg J."/>
            <person name="Griggs A."/>
            <person name="Gujja S."/>
            <person name="Heilman E."/>
            <person name="Heiman D."/>
            <person name="Howarth C."/>
            <person name="Mehta T."/>
            <person name="Neiman D."/>
            <person name="Pearson M."/>
            <person name="Roberts A."/>
            <person name="Saif S."/>
            <person name="Shea T."/>
            <person name="Shenoy N."/>
            <person name="Sisk P."/>
            <person name="Stolte C."/>
            <person name="Sykes S."/>
            <person name="White J."/>
            <person name="Yandava C."/>
            <person name="Haas B."/>
            <person name="Nusbaum C."/>
            <person name="Birren B."/>
        </authorList>
    </citation>
    <scope>NUCLEOTIDE SEQUENCE</scope>
    <source>
        <strain evidence="7">ATCC 30864</strain>
    </source>
</reference>
<dbReference type="InterPro" id="IPR018200">
    <property type="entry name" value="USP_CS"/>
</dbReference>
<feature type="compositionally biased region" description="Low complexity" evidence="2">
    <location>
        <begin position="1949"/>
        <end position="1966"/>
    </location>
</feature>
<dbReference type="PROSITE" id="PS00973">
    <property type="entry name" value="USP_2"/>
    <property type="match status" value="1"/>
</dbReference>
<dbReference type="Gene3D" id="3.90.70.10">
    <property type="entry name" value="Cysteine proteinases"/>
    <property type="match status" value="2"/>
</dbReference>
<feature type="compositionally biased region" description="Polar residues" evidence="2">
    <location>
        <begin position="1995"/>
        <end position="2007"/>
    </location>
</feature>
<dbReference type="PROSITE" id="PS00018">
    <property type="entry name" value="EF_HAND_1"/>
    <property type="match status" value="3"/>
</dbReference>
<dbReference type="EMBL" id="KE346372">
    <property type="protein sequence ID" value="KJE96924.1"/>
    <property type="molecule type" value="Genomic_DNA"/>
</dbReference>
<dbReference type="PROSITE" id="PS00972">
    <property type="entry name" value="USP_1"/>
    <property type="match status" value="1"/>
</dbReference>
<evidence type="ECO:0000259" key="5">
    <source>
        <dbReference type="PROSITE" id="PS51283"/>
    </source>
</evidence>
<dbReference type="PRINTS" id="PR00450">
    <property type="entry name" value="RECOVERIN"/>
</dbReference>
<evidence type="ECO:0000259" key="4">
    <source>
        <dbReference type="PROSITE" id="PS50235"/>
    </source>
</evidence>
<dbReference type="Pfam" id="PF13499">
    <property type="entry name" value="EF-hand_7"/>
    <property type="match status" value="1"/>
</dbReference>
<dbReference type="Pfam" id="PF06337">
    <property type="entry name" value="DUSP"/>
    <property type="match status" value="1"/>
</dbReference>
<protein>
    <submittedName>
        <fullName evidence="6">NY-REN-60 antigen</fullName>
    </submittedName>
</protein>
<feature type="region of interest" description="Disordered" evidence="2">
    <location>
        <begin position="35"/>
        <end position="64"/>
    </location>
</feature>
<feature type="compositionally biased region" description="Polar residues" evidence="2">
    <location>
        <begin position="1039"/>
        <end position="1049"/>
    </location>
</feature>
<evidence type="ECO:0000313" key="7">
    <source>
        <dbReference type="Proteomes" id="UP000008743"/>
    </source>
</evidence>
<name>A0A0D2X4Z6_CAPO3</name>
<feature type="compositionally biased region" description="Low complexity" evidence="2">
    <location>
        <begin position="214"/>
        <end position="227"/>
    </location>
</feature>
<feature type="compositionally biased region" description="Low complexity" evidence="2">
    <location>
        <begin position="258"/>
        <end position="289"/>
    </location>
</feature>
<feature type="region of interest" description="Disordered" evidence="2">
    <location>
        <begin position="793"/>
        <end position="826"/>
    </location>
</feature>
<feature type="compositionally biased region" description="Acidic residues" evidence="2">
    <location>
        <begin position="1547"/>
        <end position="1556"/>
    </location>
</feature>
<dbReference type="InterPro" id="IPR002048">
    <property type="entry name" value="EF_hand_dom"/>
</dbReference>
<keyword evidence="7" id="KW-1185">Reference proteome</keyword>
<dbReference type="InterPro" id="IPR018247">
    <property type="entry name" value="EF_Hand_1_Ca_BS"/>
</dbReference>
<dbReference type="SUPFAM" id="SSF47473">
    <property type="entry name" value="EF-hand"/>
    <property type="match status" value="2"/>
</dbReference>
<dbReference type="Gene3D" id="1.10.238.10">
    <property type="entry name" value="EF-hand"/>
    <property type="match status" value="1"/>
</dbReference>
<feature type="compositionally biased region" description="Polar residues" evidence="2">
    <location>
        <begin position="576"/>
        <end position="585"/>
    </location>
</feature>
<dbReference type="GO" id="GO:0005509">
    <property type="term" value="F:calcium ion binding"/>
    <property type="evidence" value="ECO:0007669"/>
    <property type="project" value="InterPro"/>
</dbReference>
<sequence>MGAKQSTYDDASRRLLQSRQDLRVIRAAFRRAAALNPSSGGASPRSVGSSSSSSTSGELGLVGGIPVEEEPFGPGAVTKASSQPAIQSALAVMAQPLPGYIDRETFIQEVLGDAIPPPLADRIFKVLGGRRNVGIGYKDYIVGRFLFTEAEAPHRDKLVFDIYNIDGNDLLTRKSILEVLHTLEGVTVPSPELLAWLDEVLPVVVPPPQQLLLQPSQAQTTAQHSSSNLSSSGAPVNGSSEKLLGDELNASSDKPTRRSSSSTRHSSNSSSATPLPEVAASSVAAAAGSGDDELDEEALPPRSHLTKSASNTSHPTPLDAQSASHNTRASTGALSSSAGAQPAAAAAGVRIGQFSAFVSEPKNRHATPLISWLNQVSSSSSSSSSSSDTSLSTTFSSPSDSTPLPLVPTLYQSLAAVTKFSEPAIRELERRFYDCCTRFGRMDAATFRSVLSPPLPEPLCNSLFRLLDDNKDNLINFRDLVCGLSVCCRGSPSAKLEFLFKMFDLDGDGRLSRNEFVELVKTVETMEDRVIDVKPDGAMRLGLEGPPQLEVDLVAYGASAIKAATSIVSLSTADNQPVSASTSESHGGEATTAATSASLSESISQSASDPNAGSGVEAIGEAADRIVRRAEHEFAESDADHDGYLTIADFVAWAEHNPLATQCLDTVWQVSHLSLGLRPDSREQEAQLMVQWMAQERSRPLVPGARVYLIPRSWWLAWKRYVGCELPDSLLLVENLVPLAQQAPATHGSSNVSSAIATATATTASTPAPTTISTLNTPGLGLADPFSVSTTSLNAQSGGGAGANASSSSRTSSMSSNNTVRSSRTSSVAGALSPAVHVASGPAPPPGPIDCLPLVISSDSRKNAHSMFGPLLKPGLVKNRQFVYLTEKIWNLFSSWYTCPTEVARPIVADPSGQGVRVDLYPISIQFFKHQLSQPWTQTLLSSMPSVSPSSIGSSSSSSSYNHANHNPSNADYRRRHAFHLAVNRTMSVKELIEYLGSKLRSVTFKDCRLPTLMDATDIRLWLVPPASVNSLASSSASQRPATTASGQPLLTALPSADPSSTSGDQPDGQATTSAASPDDGTADDTAADDEPSQSADDTSVAKADERAEPADSISNSAPTPAPVAVAPAPSPRALPLAYANAPLVVAPPLPLASQNGMIFLDDTAMTLDQLGVADGATLVVEIRASDKSWPEDVMARKAAATGDASRASGSTSSSSATASSTAAASSKLPEEKGLTGLHNLGNTCFLNSALQCVNNTQPLTQYFLNGLHTYEFNVNNPIGMKGEVAKQYAALVQQVWAGTSTSVSPAKLRSTIAKYEPRFSSFQQHDAQEFLAFLLDGLHEDLNRVLSKPYVELKDCEDGTPDEIVAAQWWDNHFKRNRSIIVDLFHGQLKSQVRCQTCNHISVSFDPFTFLSLPLPVEHDIFMETVLLRADGSPPSRYGITLDSGNQYSHLKASLAKLANIEEVESIALAEVSNSAVLRFLNDSDEIRPINRGQLVAYHVPGIRMTSAIPVFKLRSRPSSIVIEGPSSLAAAADDQKRASGSESNEGGDVEEPTADEASVSHPVVAGSGIFDEALADTAALLPEERPTTGEDTLTPPQQQHASTEPAAPAPATPAAPVVPVRSHSNSRPSSQGKSQGIISRILNAFGGGSDNGRTSDTNTLKPGMGLHFPLFPPVLPSQHCIVIVHRRVLPSKLFYLQPLRATLFNLPSIIKRDAGMTVGDLYQRVHSLVKRFILRTSMAASLVADFRGKQSSTAEGSSSTSAAVLGDGLFVLRRVDHTGLVCGRCPWYQFCTGCDLTDPDQPMFGINYVAIDWNPVALHLVYSNEEEMKCLDHPSIAEHKRSQDETISLDDCLKAFTKEEDLGANDLWYCPKCKDFRKASKKMDIFKLPPILVIHLKRFQFVSGRWSKSQKLVQFPEHNFDAGSLAVSSAPFVSTFVARDSSAAAAATTAPPKTATPEGAAEPAQSSDTFQPSPESNGDATPANKALHAEASTLDSPSATLTPTNGHHHSNGHLPSSAASSTPPPEAPSRYDLYAVSNHMGALGGGHYIANAKHSNGKWYTFNDSICKPAAQESIHSPAAYVLFYQRQGLDISSFLPVIENGRAVVQVDDGEEVVPRPQNRCTIS</sequence>
<feature type="compositionally biased region" description="Polar residues" evidence="2">
    <location>
        <begin position="1624"/>
        <end position="1637"/>
    </location>
</feature>
<dbReference type="OMA" id="HASEINH"/>
<dbReference type="SMART" id="SM00054">
    <property type="entry name" value="EFh"/>
    <property type="match status" value="3"/>
</dbReference>
<dbReference type="GO" id="GO:0004843">
    <property type="term" value="F:cysteine-type deubiquitinase activity"/>
    <property type="evidence" value="ECO:0007669"/>
    <property type="project" value="InterPro"/>
</dbReference>